<keyword evidence="1" id="KW-0732">Signal</keyword>
<dbReference type="AlphaFoldDB" id="A0A0D3H0Z2"/>
<evidence type="ECO:0000313" key="3">
    <source>
        <dbReference type="Proteomes" id="UP000026960"/>
    </source>
</evidence>
<organism evidence="2">
    <name type="scientific">Oryza barthii</name>
    <dbReference type="NCBI Taxonomy" id="65489"/>
    <lineage>
        <taxon>Eukaryota</taxon>
        <taxon>Viridiplantae</taxon>
        <taxon>Streptophyta</taxon>
        <taxon>Embryophyta</taxon>
        <taxon>Tracheophyta</taxon>
        <taxon>Spermatophyta</taxon>
        <taxon>Magnoliopsida</taxon>
        <taxon>Liliopsida</taxon>
        <taxon>Poales</taxon>
        <taxon>Poaceae</taxon>
        <taxon>BOP clade</taxon>
        <taxon>Oryzoideae</taxon>
        <taxon>Oryzeae</taxon>
        <taxon>Oryzinae</taxon>
        <taxon>Oryza</taxon>
    </lineage>
</organism>
<evidence type="ECO:0000256" key="1">
    <source>
        <dbReference type="SAM" id="SignalP"/>
    </source>
</evidence>
<accession>A0A0D3H0Z2</accession>
<dbReference type="Proteomes" id="UP000026960">
    <property type="component" value="Chromosome 8"/>
</dbReference>
<reference evidence="2" key="1">
    <citation type="journal article" date="2009" name="Rice">
        <title>De Novo Next Generation Sequencing of Plant Genomes.</title>
        <authorList>
            <person name="Rounsley S."/>
            <person name="Marri P.R."/>
            <person name="Yu Y."/>
            <person name="He R."/>
            <person name="Sisneros N."/>
            <person name="Goicoechea J.L."/>
            <person name="Lee S.J."/>
            <person name="Angelova A."/>
            <person name="Kudrna D."/>
            <person name="Luo M."/>
            <person name="Affourtit J."/>
            <person name="Desany B."/>
            <person name="Knight J."/>
            <person name="Niazi F."/>
            <person name="Egholm M."/>
            <person name="Wing R.A."/>
        </authorList>
    </citation>
    <scope>NUCLEOTIDE SEQUENCE [LARGE SCALE GENOMIC DNA]</scope>
    <source>
        <strain evidence="2">cv. IRGC 105608</strain>
    </source>
</reference>
<keyword evidence="3" id="KW-1185">Reference proteome</keyword>
<evidence type="ECO:0000313" key="2">
    <source>
        <dbReference type="EnsemblPlants" id="OBART08G16820.1"/>
    </source>
</evidence>
<dbReference type="Gramene" id="OBART08G16820.1">
    <property type="protein sequence ID" value="OBART08G16820.1"/>
    <property type="gene ID" value="OBART08G16820"/>
</dbReference>
<proteinExistence type="predicted"/>
<reference evidence="2" key="2">
    <citation type="submission" date="2015-03" db="UniProtKB">
        <authorList>
            <consortium name="EnsemblPlants"/>
        </authorList>
    </citation>
    <scope>IDENTIFICATION</scope>
</reference>
<name>A0A0D3H0Z2_9ORYZ</name>
<sequence>MSIPFSLLSLLLLVFFFLPLHREPREGRREGERGAGAPVVDRLRRRRQNMFPSDAHPGRVLARWRGRWPEQRRQELNSGDKRRWWWRFISRWRERGKGKNGITSSRRSQWREDLVSGALVREIGRWRQ</sequence>
<protein>
    <submittedName>
        <fullName evidence="2">Uncharacterized protein</fullName>
    </submittedName>
</protein>
<dbReference type="PaxDb" id="65489-OBART08G16820.1"/>
<dbReference type="HOGENOM" id="CLU_1962968_0_0_1"/>
<feature type="chain" id="PRO_5002272992" evidence="1">
    <location>
        <begin position="23"/>
        <end position="128"/>
    </location>
</feature>
<dbReference type="EnsemblPlants" id="OBART08G16820.1">
    <property type="protein sequence ID" value="OBART08G16820.1"/>
    <property type="gene ID" value="OBART08G16820"/>
</dbReference>
<feature type="signal peptide" evidence="1">
    <location>
        <begin position="1"/>
        <end position="22"/>
    </location>
</feature>